<dbReference type="Gene3D" id="3.20.20.450">
    <property type="entry name" value="EAL domain"/>
    <property type="match status" value="1"/>
</dbReference>
<sequence length="272" mass="30420">MQEVEYQFWVREQERKLRGGSPKPILIKGEIPRFSMAFQPIVSVLDGSVFAFEALVRSESGESAHSVLSRVQPRNFHLFDKACRSRAMTEAIRSGLLQHPDQKLCVNVNPNAAISANSHLRHTCDEAIGIGFPLDRLIIELVEDDEICDFDGLKRVVDDYRKCGVKVAMDDFGAGYSGLKLLSKLQPDIIKLDMGLISRLHEDRTSQVIVKAIVQACSELEITTIAEGVESYDTAMRLRDMGVALQQGYYFARPGFEHLPHVTYTLPEPALG</sequence>
<keyword evidence="3" id="KW-1185">Reference proteome</keyword>
<evidence type="ECO:0000313" key="3">
    <source>
        <dbReference type="Proteomes" id="UP000006056"/>
    </source>
</evidence>
<dbReference type="EMBL" id="CP003379">
    <property type="protein sequence ID" value="AFL88109.1"/>
    <property type="molecule type" value="Genomic_DNA"/>
</dbReference>
<dbReference type="HOGENOM" id="CLU_000445_70_50_0"/>
<dbReference type="PROSITE" id="PS50883">
    <property type="entry name" value="EAL"/>
    <property type="match status" value="1"/>
</dbReference>
<dbReference type="PATRIC" id="fig|926566.3.peg.1792"/>
<organism evidence="2 3">
    <name type="scientific">Terriglobus roseus (strain DSM 18391 / NRRL B-41598 / KBS 63)</name>
    <dbReference type="NCBI Taxonomy" id="926566"/>
    <lineage>
        <taxon>Bacteria</taxon>
        <taxon>Pseudomonadati</taxon>
        <taxon>Acidobacteriota</taxon>
        <taxon>Terriglobia</taxon>
        <taxon>Terriglobales</taxon>
        <taxon>Acidobacteriaceae</taxon>
        <taxon>Terriglobus</taxon>
    </lineage>
</organism>
<dbReference type="SUPFAM" id="SSF141868">
    <property type="entry name" value="EAL domain-like"/>
    <property type="match status" value="1"/>
</dbReference>
<dbReference type="RefSeq" id="WP_014785678.1">
    <property type="nucleotide sequence ID" value="NC_018014.1"/>
</dbReference>
<dbReference type="KEGG" id="trs:Terro_1816"/>
<dbReference type="CDD" id="cd01948">
    <property type="entry name" value="EAL"/>
    <property type="match status" value="1"/>
</dbReference>
<dbReference type="InterPro" id="IPR001633">
    <property type="entry name" value="EAL_dom"/>
</dbReference>
<dbReference type="STRING" id="926566.Terro_1816"/>
<feature type="domain" description="EAL" evidence="1">
    <location>
        <begin position="14"/>
        <end position="268"/>
    </location>
</feature>
<dbReference type="InterPro" id="IPR035919">
    <property type="entry name" value="EAL_sf"/>
</dbReference>
<dbReference type="eggNOG" id="COG2200">
    <property type="taxonomic scope" value="Bacteria"/>
</dbReference>
<dbReference type="SMART" id="SM00052">
    <property type="entry name" value="EAL"/>
    <property type="match status" value="1"/>
</dbReference>
<proteinExistence type="predicted"/>
<dbReference type="Proteomes" id="UP000006056">
    <property type="component" value="Chromosome"/>
</dbReference>
<dbReference type="Pfam" id="PF00563">
    <property type="entry name" value="EAL"/>
    <property type="match status" value="1"/>
</dbReference>
<dbReference type="GO" id="GO:0071111">
    <property type="term" value="F:cyclic-guanylate-specific phosphodiesterase activity"/>
    <property type="evidence" value="ECO:0007669"/>
    <property type="project" value="InterPro"/>
</dbReference>
<dbReference type="PANTHER" id="PTHR33121">
    <property type="entry name" value="CYCLIC DI-GMP PHOSPHODIESTERASE PDEF"/>
    <property type="match status" value="1"/>
</dbReference>
<gene>
    <name evidence="2" type="ordered locus">Terro_1816</name>
</gene>
<evidence type="ECO:0000259" key="1">
    <source>
        <dbReference type="PROSITE" id="PS50883"/>
    </source>
</evidence>
<protein>
    <submittedName>
        <fullName evidence="2">EAL domain-containing protein</fullName>
    </submittedName>
</protein>
<dbReference type="PANTHER" id="PTHR33121:SF15">
    <property type="entry name" value="BLUE LIGHT- AND TEMPERATURE-REGULATED ANTIREPRESSOR BLUF"/>
    <property type="match status" value="1"/>
</dbReference>
<dbReference type="OrthoDB" id="8731447at2"/>
<evidence type="ECO:0000313" key="2">
    <source>
        <dbReference type="EMBL" id="AFL88109.1"/>
    </source>
</evidence>
<dbReference type="InterPro" id="IPR050706">
    <property type="entry name" value="Cyclic-di-GMP_PDE-like"/>
</dbReference>
<accession>I3ZFU1</accession>
<name>I3ZFU1_TERRK</name>
<reference evidence="2 3" key="1">
    <citation type="submission" date="2012-06" db="EMBL/GenBank/DDBJ databases">
        <title>Complete genome of Terriglobus roseus DSM 18391.</title>
        <authorList>
            <consortium name="US DOE Joint Genome Institute (JGI-PGF)"/>
            <person name="Lucas S."/>
            <person name="Copeland A."/>
            <person name="Lapidus A."/>
            <person name="Glavina del Rio T."/>
            <person name="Dalin E."/>
            <person name="Tice H."/>
            <person name="Bruce D."/>
            <person name="Goodwin L."/>
            <person name="Pitluck S."/>
            <person name="Peters L."/>
            <person name="Mikhailova N."/>
            <person name="Munk A.C.C."/>
            <person name="Kyrpides N."/>
            <person name="Mavromatis K."/>
            <person name="Ivanova N."/>
            <person name="Brettin T."/>
            <person name="Detter J.C."/>
            <person name="Han C."/>
            <person name="Larimer F."/>
            <person name="Land M."/>
            <person name="Hauser L."/>
            <person name="Markowitz V."/>
            <person name="Cheng J.-F."/>
            <person name="Hugenholtz P."/>
            <person name="Woyke T."/>
            <person name="Wu D."/>
            <person name="Brambilla E."/>
            <person name="Klenk H.-P."/>
            <person name="Eisen J.A."/>
        </authorList>
    </citation>
    <scope>NUCLEOTIDE SEQUENCE [LARGE SCALE GENOMIC DNA]</scope>
    <source>
        <strain evidence="3">DSM 18391 / NRRL B-41598 / KBS 63</strain>
    </source>
</reference>
<dbReference type="AlphaFoldDB" id="I3ZFU1"/>